<sequence length="83" mass="8934">MFSQKSNIPLGPGGQKPSSTGLPTSSSSSSAAAKPPQPQQWSKSFKPQPNQNMFLDDVSDWPPKNRPKPPALPIDQLNLPIPD</sequence>
<feature type="region of interest" description="Disordered" evidence="1">
    <location>
        <begin position="1"/>
        <end position="83"/>
    </location>
</feature>
<dbReference type="Proteomes" id="UP001355207">
    <property type="component" value="Chromosome 11"/>
</dbReference>
<dbReference type="GeneID" id="91098353"/>
<dbReference type="AlphaFoldDB" id="A0AAX4K4S5"/>
<keyword evidence="3" id="KW-1185">Reference proteome</keyword>
<feature type="compositionally biased region" description="Low complexity" evidence="1">
    <location>
        <begin position="16"/>
        <end position="49"/>
    </location>
</feature>
<gene>
    <name evidence="2" type="ORF">L201_007685</name>
</gene>
<protein>
    <submittedName>
        <fullName evidence="2">Uncharacterized protein</fullName>
    </submittedName>
</protein>
<proteinExistence type="predicted"/>
<name>A0AAX4K4S5_9TREE</name>
<reference evidence="2 3" key="1">
    <citation type="submission" date="2024-01" db="EMBL/GenBank/DDBJ databases">
        <title>Comparative genomics of Cryptococcus and Kwoniella reveals pathogenesis evolution and contrasting modes of karyotype evolution via chromosome fusion or intercentromeric recombination.</title>
        <authorList>
            <person name="Coelho M.A."/>
            <person name="David-Palma M."/>
            <person name="Shea T."/>
            <person name="Bowers K."/>
            <person name="McGinley-Smith S."/>
            <person name="Mohammad A.W."/>
            <person name="Gnirke A."/>
            <person name="Yurkov A.M."/>
            <person name="Nowrousian M."/>
            <person name="Sun S."/>
            <person name="Cuomo C.A."/>
            <person name="Heitman J."/>
        </authorList>
    </citation>
    <scope>NUCLEOTIDE SEQUENCE [LARGE SCALE GENOMIC DNA]</scope>
    <source>
        <strain evidence="2 3">CBS 6074</strain>
    </source>
</reference>
<evidence type="ECO:0000256" key="1">
    <source>
        <dbReference type="SAM" id="MobiDB-lite"/>
    </source>
</evidence>
<evidence type="ECO:0000313" key="2">
    <source>
        <dbReference type="EMBL" id="WWC92726.1"/>
    </source>
</evidence>
<dbReference type="RefSeq" id="XP_066079488.1">
    <property type="nucleotide sequence ID" value="XM_066223391.1"/>
</dbReference>
<evidence type="ECO:0000313" key="3">
    <source>
        <dbReference type="Proteomes" id="UP001355207"/>
    </source>
</evidence>
<dbReference type="EMBL" id="CP144108">
    <property type="protein sequence ID" value="WWC92726.1"/>
    <property type="molecule type" value="Genomic_DNA"/>
</dbReference>
<organism evidence="2 3">
    <name type="scientific">Kwoniella dendrophila CBS 6074</name>
    <dbReference type="NCBI Taxonomy" id="1295534"/>
    <lineage>
        <taxon>Eukaryota</taxon>
        <taxon>Fungi</taxon>
        <taxon>Dikarya</taxon>
        <taxon>Basidiomycota</taxon>
        <taxon>Agaricomycotina</taxon>
        <taxon>Tremellomycetes</taxon>
        <taxon>Tremellales</taxon>
        <taxon>Cryptococcaceae</taxon>
        <taxon>Kwoniella</taxon>
    </lineage>
</organism>
<accession>A0AAX4K4S5</accession>